<proteinExistence type="inferred from homology"/>
<evidence type="ECO:0000259" key="16">
    <source>
        <dbReference type="PROSITE" id="PS50880"/>
    </source>
</evidence>
<dbReference type="GO" id="GO:0003899">
    <property type="term" value="F:DNA-directed RNA polymerase activity"/>
    <property type="evidence" value="ECO:0007669"/>
    <property type="project" value="UniProtKB-UniRule"/>
</dbReference>
<dbReference type="InterPro" id="IPR037068">
    <property type="entry name" value="DNA_primase_core_N_sf"/>
</dbReference>
<feature type="coiled-coil region" evidence="15">
    <location>
        <begin position="553"/>
        <end position="583"/>
    </location>
</feature>
<dbReference type="FunFam" id="3.90.580.10:FF:000001">
    <property type="entry name" value="DNA primase"/>
    <property type="match status" value="1"/>
</dbReference>
<evidence type="ECO:0000256" key="12">
    <source>
        <dbReference type="HAMAP-Rule" id="MF_00974"/>
    </source>
</evidence>
<dbReference type="InterPro" id="IPR030846">
    <property type="entry name" value="DnaG_bac"/>
</dbReference>
<dbReference type="SMART" id="SM00400">
    <property type="entry name" value="ZnF_CHCC"/>
    <property type="match status" value="1"/>
</dbReference>
<dbReference type="PANTHER" id="PTHR30313:SF2">
    <property type="entry name" value="DNA PRIMASE"/>
    <property type="match status" value="1"/>
</dbReference>
<comment type="subunit">
    <text evidence="12">Monomer. Interacts with DnaB.</text>
</comment>
<dbReference type="SUPFAM" id="SSF57783">
    <property type="entry name" value="Zinc beta-ribbon"/>
    <property type="match status" value="1"/>
</dbReference>
<organism evidence="17 18">
    <name type="scientific">Candidatus Roizmanbacteria bacterium CG_4_9_14_0_2_um_filter_36_12</name>
    <dbReference type="NCBI Taxonomy" id="1974837"/>
    <lineage>
        <taxon>Bacteria</taxon>
        <taxon>Candidatus Roizmaniibacteriota</taxon>
    </lineage>
</organism>
<dbReference type="EC" id="2.7.7.101" evidence="12"/>
<dbReference type="InterPro" id="IPR036977">
    <property type="entry name" value="DNA_primase_Znf_CHC2"/>
</dbReference>
<comment type="caution">
    <text evidence="17">The sequence shown here is derived from an EMBL/GenBank/DDBJ whole genome shotgun (WGS) entry which is preliminary data.</text>
</comment>
<keyword evidence="7 14" id="KW-0863">Zinc-finger</keyword>
<keyword evidence="15" id="KW-0175">Coiled coil</keyword>
<evidence type="ECO:0000256" key="1">
    <source>
        <dbReference type="ARBA" id="ARBA00022478"/>
    </source>
</evidence>
<evidence type="ECO:0000256" key="10">
    <source>
        <dbReference type="ARBA" id="ARBA00023125"/>
    </source>
</evidence>
<dbReference type="PROSITE" id="PS50880">
    <property type="entry name" value="TOPRIM"/>
    <property type="match status" value="1"/>
</dbReference>
<dbReference type="Gene3D" id="1.10.860.10">
    <property type="entry name" value="DNAb Helicase, Chain A"/>
    <property type="match status" value="1"/>
</dbReference>
<evidence type="ECO:0000256" key="5">
    <source>
        <dbReference type="ARBA" id="ARBA00022705"/>
    </source>
</evidence>
<feature type="domain" description="Toprim" evidence="16">
    <location>
        <begin position="255"/>
        <end position="336"/>
    </location>
</feature>
<dbReference type="GO" id="GO:0003677">
    <property type="term" value="F:DNA binding"/>
    <property type="evidence" value="ECO:0007669"/>
    <property type="project" value="UniProtKB-KW"/>
</dbReference>
<feature type="zinc finger region" description="CHC2-type" evidence="14">
    <location>
        <begin position="35"/>
        <end position="60"/>
    </location>
</feature>
<dbReference type="InterPro" id="IPR006295">
    <property type="entry name" value="DNA_primase_DnaG"/>
</dbReference>
<evidence type="ECO:0000256" key="9">
    <source>
        <dbReference type="ARBA" id="ARBA00022842"/>
    </source>
</evidence>
<dbReference type="Gene3D" id="3.90.980.10">
    <property type="entry name" value="DNA primase, catalytic core, N-terminal domain"/>
    <property type="match status" value="1"/>
</dbReference>
<accession>A0A2M8F0I0</accession>
<dbReference type="Pfam" id="PF01807">
    <property type="entry name" value="Zn_ribbon_DnaG"/>
    <property type="match status" value="1"/>
</dbReference>
<evidence type="ECO:0000256" key="2">
    <source>
        <dbReference type="ARBA" id="ARBA00022515"/>
    </source>
</evidence>
<evidence type="ECO:0000256" key="14">
    <source>
        <dbReference type="PIRSR" id="PIRSR002811-1"/>
    </source>
</evidence>
<dbReference type="InterPro" id="IPR006171">
    <property type="entry name" value="TOPRIM_dom"/>
</dbReference>
<dbReference type="CDD" id="cd03364">
    <property type="entry name" value="TOPRIM_DnaG_primases"/>
    <property type="match status" value="1"/>
</dbReference>
<dbReference type="Pfam" id="PF08275">
    <property type="entry name" value="DNAG_N"/>
    <property type="match status" value="1"/>
</dbReference>
<comment type="function">
    <text evidence="12 13">RNA polymerase that catalyzes the synthesis of short RNA molecules used as primers for DNA polymerase during DNA replication.</text>
</comment>
<dbReference type="Pfam" id="PF13155">
    <property type="entry name" value="Toprim_2"/>
    <property type="match status" value="1"/>
</dbReference>
<dbReference type="EMBL" id="PFSA01000031">
    <property type="protein sequence ID" value="PJC32813.1"/>
    <property type="molecule type" value="Genomic_DNA"/>
</dbReference>
<comment type="cofactor">
    <cofactor evidence="13 14">
        <name>Zn(2+)</name>
        <dbReference type="ChEBI" id="CHEBI:29105"/>
    </cofactor>
    <text evidence="13 14">Binds 1 zinc ion per monomer.</text>
</comment>
<dbReference type="InterPro" id="IPR019475">
    <property type="entry name" value="DNA_primase_DnaB-bd"/>
</dbReference>
<evidence type="ECO:0000256" key="8">
    <source>
        <dbReference type="ARBA" id="ARBA00022833"/>
    </source>
</evidence>
<name>A0A2M8F0I0_9BACT</name>
<keyword evidence="9" id="KW-0460">Magnesium</keyword>
<dbReference type="Proteomes" id="UP000229777">
    <property type="component" value="Unassembled WGS sequence"/>
</dbReference>
<dbReference type="Gene3D" id="3.90.580.10">
    <property type="entry name" value="Zinc finger, CHC2-type domain"/>
    <property type="match status" value="1"/>
</dbReference>
<evidence type="ECO:0000256" key="7">
    <source>
        <dbReference type="ARBA" id="ARBA00022771"/>
    </source>
</evidence>
<dbReference type="NCBIfam" id="TIGR01391">
    <property type="entry name" value="dnaG"/>
    <property type="match status" value="1"/>
</dbReference>
<dbReference type="Gene3D" id="3.40.1360.10">
    <property type="match status" value="1"/>
</dbReference>
<dbReference type="InterPro" id="IPR002694">
    <property type="entry name" value="Znf_CHC2"/>
</dbReference>
<evidence type="ECO:0000313" key="17">
    <source>
        <dbReference type="EMBL" id="PJC32813.1"/>
    </source>
</evidence>
<dbReference type="GO" id="GO:0008270">
    <property type="term" value="F:zinc ion binding"/>
    <property type="evidence" value="ECO:0007669"/>
    <property type="project" value="UniProtKB-KW"/>
</dbReference>
<reference evidence="18" key="1">
    <citation type="submission" date="2017-09" db="EMBL/GenBank/DDBJ databases">
        <title>Depth-based differentiation of microbial function through sediment-hosted aquifers and enrichment of novel symbionts in the deep terrestrial subsurface.</title>
        <authorList>
            <person name="Probst A.J."/>
            <person name="Ladd B."/>
            <person name="Jarett J.K."/>
            <person name="Geller-Mcgrath D.E."/>
            <person name="Sieber C.M.K."/>
            <person name="Emerson J.B."/>
            <person name="Anantharaman K."/>
            <person name="Thomas B.C."/>
            <person name="Malmstrom R."/>
            <person name="Stieglmeier M."/>
            <person name="Klingl A."/>
            <person name="Woyke T."/>
            <person name="Ryan C.M."/>
            <person name="Banfield J.F."/>
        </authorList>
    </citation>
    <scope>NUCLEOTIDE SEQUENCE [LARGE SCALE GENOMIC DNA]</scope>
</reference>
<comment type="catalytic activity">
    <reaction evidence="12">
        <text>ssDNA + n NTP = ssDNA/pppN(pN)n-1 hybrid + (n-1) diphosphate.</text>
        <dbReference type="EC" id="2.7.7.101"/>
    </reaction>
</comment>
<dbReference type="PANTHER" id="PTHR30313">
    <property type="entry name" value="DNA PRIMASE"/>
    <property type="match status" value="1"/>
</dbReference>
<dbReference type="GO" id="GO:1990077">
    <property type="term" value="C:primosome complex"/>
    <property type="evidence" value="ECO:0007669"/>
    <property type="project" value="UniProtKB-KW"/>
</dbReference>
<dbReference type="SUPFAM" id="SSF56731">
    <property type="entry name" value="DNA primase core"/>
    <property type="match status" value="1"/>
</dbReference>
<evidence type="ECO:0000313" key="18">
    <source>
        <dbReference type="Proteomes" id="UP000229777"/>
    </source>
</evidence>
<protein>
    <recommendedName>
        <fullName evidence="12 13">DNA primase</fullName>
        <ecNumber evidence="12">2.7.7.101</ecNumber>
    </recommendedName>
</protein>
<keyword evidence="11 12" id="KW-0804">Transcription</keyword>
<keyword evidence="1 12" id="KW-0240">DNA-directed RNA polymerase</keyword>
<evidence type="ECO:0000256" key="3">
    <source>
        <dbReference type="ARBA" id="ARBA00022679"/>
    </source>
</evidence>
<dbReference type="PIRSF" id="PIRSF002811">
    <property type="entry name" value="DnaG"/>
    <property type="match status" value="1"/>
</dbReference>
<evidence type="ECO:0000256" key="13">
    <source>
        <dbReference type="PIRNR" id="PIRNR002811"/>
    </source>
</evidence>
<dbReference type="Pfam" id="PF10410">
    <property type="entry name" value="DnaB_bind"/>
    <property type="match status" value="1"/>
</dbReference>
<dbReference type="HAMAP" id="MF_00974">
    <property type="entry name" value="DNA_primase_DnaG"/>
    <property type="match status" value="1"/>
</dbReference>
<evidence type="ECO:0000256" key="6">
    <source>
        <dbReference type="ARBA" id="ARBA00022723"/>
    </source>
</evidence>
<keyword evidence="5 12" id="KW-0235">DNA replication</keyword>
<comment type="similarity">
    <text evidence="12 13">Belongs to the DnaG primase family.</text>
</comment>
<evidence type="ECO:0000256" key="15">
    <source>
        <dbReference type="SAM" id="Coils"/>
    </source>
</evidence>
<keyword evidence="8 13" id="KW-0862">Zinc</keyword>
<dbReference type="AlphaFoldDB" id="A0A2M8F0I0"/>
<evidence type="ECO:0000256" key="11">
    <source>
        <dbReference type="ARBA" id="ARBA00023163"/>
    </source>
</evidence>
<dbReference type="InterPro" id="IPR013264">
    <property type="entry name" value="DNAG_N"/>
</dbReference>
<sequence length="586" mass="68509">MDNPVEEIKKRLDIIEYIGSFISLKKAGRNFKAICPFHSEKTPSFVISPERQIWHCFGACGEGGDVIKFLMKWENITFIEALRELAQKTGITLKKISFEDKVWKKRERYFNMNLFAVEFFEYLLNKTKFGEKGMAYLKNRDIKPATIKKFQLGYAPSSWDSLRLFLKKKKFEEKEVYENGLLVKSERGSYYDRFRGRLMFPIKDNRDYVIGFSGRSLDEKDKQAKYINTPETPIYHKRETLFGINLAKETIKKEKNVYIVEGEFDVISPYQNGFINFVAVKGTALTNEQLMLLKRYTDKITLALDADIAGEESTRRGIEEAEKLDLEVRIVKLPIGKDPDEAVRTDLQAFKKAISRPIPIYDFLIKVAQKKYSEDTSFDKKKIGEEVIPFIERITNPIVRSHYVKKISSILGVSEVSIETIMSRIRRKRKQLVSFKPSFQPKSKEEREVIIERYLLSYIFQEEDPSIAAGKIFSIISWDNFLLPSHQKVAKFFLDNNGQKRFDLNRFVAKLSPELRQIFDELYLFSSSEHNLSSENISKLAIEIKRYYLKREIKKILAEKEESEKRKNELLSLSNNLKEIEKKLIS</sequence>
<evidence type="ECO:0000256" key="4">
    <source>
        <dbReference type="ARBA" id="ARBA00022695"/>
    </source>
</evidence>
<keyword evidence="2 12" id="KW-0639">Primosome</keyword>
<dbReference type="InterPro" id="IPR034151">
    <property type="entry name" value="TOPRIM_DnaG_bac"/>
</dbReference>
<dbReference type="FunFam" id="3.90.980.10:FF:000001">
    <property type="entry name" value="DNA primase"/>
    <property type="match status" value="1"/>
</dbReference>
<dbReference type="GO" id="GO:0000428">
    <property type="term" value="C:DNA-directed RNA polymerase complex"/>
    <property type="evidence" value="ECO:0007669"/>
    <property type="project" value="UniProtKB-KW"/>
</dbReference>
<dbReference type="GO" id="GO:0005737">
    <property type="term" value="C:cytoplasm"/>
    <property type="evidence" value="ECO:0007669"/>
    <property type="project" value="TreeGrafter"/>
</dbReference>
<comment type="caution">
    <text evidence="12">Lacks conserved residue(s) required for the propagation of feature annotation.</text>
</comment>
<keyword evidence="6 13" id="KW-0479">Metal-binding</keyword>
<keyword evidence="4 12" id="KW-0548">Nucleotidyltransferase</keyword>
<dbReference type="InterPro" id="IPR050219">
    <property type="entry name" value="DnaG_primase"/>
</dbReference>
<dbReference type="InterPro" id="IPR016136">
    <property type="entry name" value="DNA_helicase_N/primase_C"/>
</dbReference>
<keyword evidence="10 12" id="KW-0238">DNA-binding</keyword>
<dbReference type="SMART" id="SM00493">
    <property type="entry name" value="TOPRIM"/>
    <property type="match status" value="1"/>
</dbReference>
<dbReference type="GO" id="GO:0006269">
    <property type="term" value="P:DNA replication, synthesis of primer"/>
    <property type="evidence" value="ECO:0007669"/>
    <property type="project" value="UniProtKB-UniRule"/>
</dbReference>
<gene>
    <name evidence="12" type="primary">dnaG</name>
    <name evidence="17" type="ORF">CO049_01935</name>
</gene>
<keyword evidence="3 12" id="KW-0808">Transferase</keyword>